<dbReference type="AlphaFoldDB" id="A0A857DHL5"/>
<dbReference type="EMBL" id="CP046996">
    <property type="protein sequence ID" value="QHA00201.1"/>
    <property type="molecule type" value="Genomic_DNA"/>
</dbReference>
<evidence type="ECO:0000256" key="1">
    <source>
        <dbReference type="SAM" id="Phobius"/>
    </source>
</evidence>
<organism evidence="2 3">
    <name type="scientific">Dehalobacter restrictus</name>
    <dbReference type="NCBI Taxonomy" id="55583"/>
    <lineage>
        <taxon>Bacteria</taxon>
        <taxon>Bacillati</taxon>
        <taxon>Bacillota</taxon>
        <taxon>Clostridia</taxon>
        <taxon>Eubacteriales</taxon>
        <taxon>Desulfitobacteriaceae</taxon>
        <taxon>Dehalobacter</taxon>
    </lineage>
</organism>
<evidence type="ECO:0000313" key="3">
    <source>
        <dbReference type="Proteomes" id="UP000430508"/>
    </source>
</evidence>
<sequence length="154" mass="17999">MIMDAQEYGYRMKPLVIPGVLYIILYPLLIGGILFLYTLPELYLLILSGIYAVSILLILLIWLTAKTKRIVIDDQAIIFRSLFRKKTFEPKDIRKASFFWTKNNEEIVLLKAGNNKVYYLTDLYFPYNELLTDLEEFIISHNIRSNLAAHYGIN</sequence>
<gene>
    <name evidence="2" type="ORF">GQ588_05825</name>
</gene>
<reference evidence="2 3" key="1">
    <citation type="submission" date="2019-12" db="EMBL/GenBank/DDBJ databases">
        <title>Sequence classification of anaerobic respiratory reductive dehalogenases: First we see many, then we see few.</title>
        <authorList>
            <person name="Molenda O."/>
            <person name="Puentes Jacome L.A."/>
            <person name="Cao X."/>
            <person name="Nesbo C.L."/>
            <person name="Tang S."/>
            <person name="Morson N."/>
            <person name="Patron J."/>
            <person name="Lomheim L."/>
            <person name="Wishart D.S."/>
            <person name="Edwards E.A."/>
        </authorList>
    </citation>
    <scope>NUCLEOTIDE SEQUENCE [LARGE SCALE GENOMIC DNA]</scope>
    <source>
        <strain evidence="2 3">12DCA</strain>
    </source>
</reference>
<dbReference type="RefSeq" id="WP_025205394.1">
    <property type="nucleotide sequence ID" value="NZ_CP046996.1"/>
</dbReference>
<keyword evidence="1" id="KW-1133">Transmembrane helix</keyword>
<proteinExistence type="predicted"/>
<name>A0A857DHL5_9FIRM</name>
<keyword evidence="1" id="KW-0812">Transmembrane</keyword>
<feature type="transmembrane region" description="Helical" evidence="1">
    <location>
        <begin position="43"/>
        <end position="63"/>
    </location>
</feature>
<feature type="transmembrane region" description="Helical" evidence="1">
    <location>
        <begin position="15"/>
        <end position="37"/>
    </location>
</feature>
<accession>A0A857DHL5</accession>
<keyword evidence="1" id="KW-0472">Membrane</keyword>
<dbReference type="Proteomes" id="UP000430508">
    <property type="component" value="Chromosome"/>
</dbReference>
<evidence type="ECO:0000313" key="2">
    <source>
        <dbReference type="EMBL" id="QHA00201.1"/>
    </source>
</evidence>
<protein>
    <submittedName>
        <fullName evidence="2">Uncharacterized protein</fullName>
    </submittedName>
</protein>